<evidence type="ECO:0008006" key="4">
    <source>
        <dbReference type="Google" id="ProtNLM"/>
    </source>
</evidence>
<dbReference type="EMBL" id="JADIMU010000066">
    <property type="protein sequence ID" value="MBO8444012.1"/>
    <property type="molecule type" value="Genomic_DNA"/>
</dbReference>
<dbReference type="Gene3D" id="2.60.40.10">
    <property type="entry name" value="Immunoglobulins"/>
    <property type="match status" value="1"/>
</dbReference>
<evidence type="ECO:0000256" key="1">
    <source>
        <dbReference type="SAM" id="SignalP"/>
    </source>
</evidence>
<evidence type="ECO:0000313" key="3">
    <source>
        <dbReference type="Proteomes" id="UP000823633"/>
    </source>
</evidence>
<proteinExistence type="predicted"/>
<comment type="caution">
    <text evidence="2">The sequence shown here is derived from an EMBL/GenBank/DDBJ whole genome shotgun (WGS) entry which is preliminary data.</text>
</comment>
<reference evidence="2" key="1">
    <citation type="submission" date="2020-10" db="EMBL/GenBank/DDBJ databases">
        <authorList>
            <person name="Gilroy R."/>
        </authorList>
    </citation>
    <scope>NUCLEOTIDE SEQUENCE</scope>
    <source>
        <strain evidence="2">11167</strain>
    </source>
</reference>
<dbReference type="Proteomes" id="UP000823633">
    <property type="component" value="Unassembled WGS sequence"/>
</dbReference>
<dbReference type="InterPro" id="IPR036116">
    <property type="entry name" value="FN3_sf"/>
</dbReference>
<dbReference type="AlphaFoldDB" id="A0A9D9E9W1"/>
<dbReference type="InterPro" id="IPR013783">
    <property type="entry name" value="Ig-like_fold"/>
</dbReference>
<evidence type="ECO:0000313" key="2">
    <source>
        <dbReference type="EMBL" id="MBO8444012.1"/>
    </source>
</evidence>
<dbReference type="SUPFAM" id="SSF49265">
    <property type="entry name" value="Fibronectin type III"/>
    <property type="match status" value="1"/>
</dbReference>
<feature type="signal peptide" evidence="1">
    <location>
        <begin position="1"/>
        <end position="25"/>
    </location>
</feature>
<accession>A0A9D9E9W1</accession>
<gene>
    <name evidence="2" type="ORF">IAC42_09715</name>
</gene>
<sequence>MFTLAVLVLSVAALAPLAAANLAFTADVAVNNVTFSWKAVDGASWYDLYRGQDFVVRLPADQHSYTIAHLDQNEDYSYILGARDAQNATLDAEEVSFTTGNYDGTYVWTNPTDRDNGGKLKEIRYTARLCEDERYGQYMEISVNVDGVDHVIFPLQGLDGSWPWTDWDDDGPEALAYRLNCEKFNRLGIDPSEFRTRQIRLSVDSSSVDVASKALGIEVVTTSSYVFGVDDVGRYLEFTTTGGGLALSALYRNPTDSERPHTYVLRLEE</sequence>
<feature type="chain" id="PRO_5039414403" description="Fibronectin type-III domain-containing protein" evidence="1">
    <location>
        <begin position="26"/>
        <end position="269"/>
    </location>
</feature>
<protein>
    <recommendedName>
        <fullName evidence="4">Fibronectin type-III domain-containing protein</fullName>
    </recommendedName>
</protein>
<organism evidence="2 3">
    <name type="scientific">Candidatus Aphodenecus pullistercoris</name>
    <dbReference type="NCBI Taxonomy" id="2840669"/>
    <lineage>
        <taxon>Bacteria</taxon>
        <taxon>Pseudomonadati</taxon>
        <taxon>Spirochaetota</taxon>
        <taxon>Spirochaetia</taxon>
        <taxon>Spirochaetales</taxon>
        <taxon>Candidatus Aphodenecus</taxon>
    </lineage>
</organism>
<name>A0A9D9E9W1_9SPIR</name>
<reference evidence="2" key="2">
    <citation type="journal article" date="2021" name="PeerJ">
        <title>Extensive microbial diversity within the chicken gut microbiome revealed by metagenomics and culture.</title>
        <authorList>
            <person name="Gilroy R."/>
            <person name="Ravi A."/>
            <person name="Getino M."/>
            <person name="Pursley I."/>
            <person name="Horton D.L."/>
            <person name="Alikhan N.F."/>
            <person name="Baker D."/>
            <person name="Gharbi K."/>
            <person name="Hall N."/>
            <person name="Watson M."/>
            <person name="Adriaenssens E.M."/>
            <person name="Foster-Nyarko E."/>
            <person name="Jarju S."/>
            <person name="Secka A."/>
            <person name="Antonio M."/>
            <person name="Oren A."/>
            <person name="Chaudhuri R.R."/>
            <person name="La Ragione R."/>
            <person name="Hildebrand F."/>
            <person name="Pallen M.J."/>
        </authorList>
    </citation>
    <scope>NUCLEOTIDE SEQUENCE</scope>
    <source>
        <strain evidence="2">11167</strain>
    </source>
</reference>
<keyword evidence="1" id="KW-0732">Signal</keyword>